<reference evidence="4 5" key="1">
    <citation type="submission" date="2025-04" db="UniProtKB">
        <authorList>
            <consortium name="RefSeq"/>
        </authorList>
    </citation>
    <scope>IDENTIFICATION</scope>
</reference>
<dbReference type="KEGG" id="ccin:112493693"/>
<feature type="chain" id="PRO_5044709102" evidence="2">
    <location>
        <begin position="21"/>
        <end position="559"/>
    </location>
</feature>
<evidence type="ECO:0000313" key="3">
    <source>
        <dbReference type="Proteomes" id="UP000694920"/>
    </source>
</evidence>
<evidence type="ECO:0000313" key="5">
    <source>
        <dbReference type="RefSeq" id="XP_024936045.1"/>
    </source>
</evidence>
<evidence type="ECO:0000256" key="2">
    <source>
        <dbReference type="SAM" id="SignalP"/>
    </source>
</evidence>
<evidence type="ECO:0000256" key="1">
    <source>
        <dbReference type="SAM" id="MobiDB-lite"/>
    </source>
</evidence>
<proteinExistence type="predicted"/>
<keyword evidence="2" id="KW-0732">Signal</keyword>
<dbReference type="RefSeq" id="XP_024936045.1">
    <property type="nucleotide sequence ID" value="XM_025080277.1"/>
</dbReference>
<evidence type="ECO:0000313" key="4">
    <source>
        <dbReference type="RefSeq" id="XP_024936044.1"/>
    </source>
</evidence>
<feature type="region of interest" description="Disordered" evidence="1">
    <location>
        <begin position="285"/>
        <end position="305"/>
    </location>
</feature>
<dbReference type="GeneID" id="112493693"/>
<keyword evidence="3" id="KW-1185">Reference proteome</keyword>
<dbReference type="RefSeq" id="XP_024936044.1">
    <property type="nucleotide sequence ID" value="XM_025080276.1"/>
</dbReference>
<sequence length="559" mass="64130">MHRYYRLIIILGIVAKYSHGFWPPAYKIDLSDHKTFEISSDDDYDDEDEDEMIKPEDLADLVDMKSLAEEEEKYKPLHSHVEHYNKREVEVPIASSDFLPYFPANVEYDGNFIDDEKPFIAGFKEDLDKYNFAHGENENLDRKKRNASGVALKIIPPANHLPRIKRSNRKSKRDDDYVSSEHPNIEFMEKMSGRNTTGLEFEEEANTGMLTIPSSVEYSESITRETTKLVKVESTVRTTGIPITDSSSRDTTKLNGETNAKQTTRMSSSEYSLTVVVKNEFTTGRHPVTKGPVEGTTGSKDGSSVEDYFEKTQGQTVMSNLSTTKNSKDDLGKPDDITSEKGITSTNYNFLETTKESSRVDENIDNSWISQKETTPHDEESYKDEELELEYSQQIKDDMNSSKTYNYTDTGEPEETAGDALKKLVELKKPKNCTKEELTQFGIKALECLAFDYQHAKNKTDVKKVLTRTWIVIRIWMFIYICIAIPCWCQKGWCCCCFRCKFCFPRERIESAKEYYAKYPPGILQEVPVKGTADETIKYTPTLFEVEAYERFEAGIRNL</sequence>
<gene>
    <name evidence="4 5" type="primary">LOC112493693</name>
</gene>
<accession>A0AAJ7R8V6</accession>
<name>A0AAJ7R8V6_CEPCN</name>
<protein>
    <submittedName>
        <fullName evidence="4 5">Uncharacterized protein LOC112493693 isoform X1</fullName>
    </submittedName>
</protein>
<feature type="region of interest" description="Disordered" evidence="1">
    <location>
        <begin position="241"/>
        <end position="267"/>
    </location>
</feature>
<dbReference type="Proteomes" id="UP000694920">
    <property type="component" value="Unplaced"/>
</dbReference>
<feature type="compositionally biased region" description="Polar residues" evidence="1">
    <location>
        <begin position="253"/>
        <end position="267"/>
    </location>
</feature>
<organism evidence="3 5">
    <name type="scientific">Cephus cinctus</name>
    <name type="common">Wheat stem sawfly</name>
    <dbReference type="NCBI Taxonomy" id="211228"/>
    <lineage>
        <taxon>Eukaryota</taxon>
        <taxon>Metazoa</taxon>
        <taxon>Ecdysozoa</taxon>
        <taxon>Arthropoda</taxon>
        <taxon>Hexapoda</taxon>
        <taxon>Insecta</taxon>
        <taxon>Pterygota</taxon>
        <taxon>Neoptera</taxon>
        <taxon>Endopterygota</taxon>
        <taxon>Hymenoptera</taxon>
        <taxon>Cephoidea</taxon>
        <taxon>Cephidae</taxon>
        <taxon>Cephus</taxon>
    </lineage>
</organism>
<dbReference type="AlphaFoldDB" id="A0AAJ7R8V6"/>
<feature type="signal peptide" evidence="2">
    <location>
        <begin position="1"/>
        <end position="20"/>
    </location>
</feature>